<feature type="region of interest" description="Disordered" evidence="1">
    <location>
        <begin position="1"/>
        <end position="258"/>
    </location>
</feature>
<dbReference type="EMBL" id="SGPK01000112">
    <property type="protein sequence ID" value="THH08133.1"/>
    <property type="molecule type" value="Genomic_DNA"/>
</dbReference>
<evidence type="ECO:0000256" key="1">
    <source>
        <dbReference type="SAM" id="MobiDB-lite"/>
    </source>
</evidence>
<feature type="compositionally biased region" description="Polar residues" evidence="1">
    <location>
        <begin position="215"/>
        <end position="224"/>
    </location>
</feature>
<dbReference type="OrthoDB" id="3259214at2759"/>
<evidence type="ECO:0000313" key="3">
    <source>
        <dbReference type="Proteomes" id="UP000308199"/>
    </source>
</evidence>
<accession>A0A4V3XD25</accession>
<feature type="compositionally biased region" description="Acidic residues" evidence="1">
    <location>
        <begin position="70"/>
        <end position="79"/>
    </location>
</feature>
<evidence type="ECO:0000313" key="2">
    <source>
        <dbReference type="EMBL" id="THH08133.1"/>
    </source>
</evidence>
<protein>
    <submittedName>
        <fullName evidence="2">Uncharacterized protein</fullName>
    </submittedName>
</protein>
<gene>
    <name evidence="2" type="ORF">EW145_g2915</name>
</gene>
<feature type="compositionally biased region" description="Polar residues" evidence="1">
    <location>
        <begin position="37"/>
        <end position="51"/>
    </location>
</feature>
<keyword evidence="3" id="KW-1185">Reference proteome</keyword>
<feature type="compositionally biased region" description="Basic and acidic residues" evidence="1">
    <location>
        <begin position="26"/>
        <end position="35"/>
    </location>
</feature>
<dbReference type="Proteomes" id="UP000308199">
    <property type="component" value="Unassembled WGS sequence"/>
</dbReference>
<comment type="caution">
    <text evidence="2">The sequence shown here is derived from an EMBL/GenBank/DDBJ whole genome shotgun (WGS) entry which is preliminary data.</text>
</comment>
<feature type="compositionally biased region" description="Polar residues" evidence="1">
    <location>
        <begin position="133"/>
        <end position="156"/>
    </location>
</feature>
<proteinExistence type="predicted"/>
<reference evidence="2 3" key="1">
    <citation type="submission" date="2019-02" db="EMBL/GenBank/DDBJ databases">
        <title>Genome sequencing of the rare red list fungi Phellinidium pouzarii.</title>
        <authorList>
            <person name="Buettner E."/>
            <person name="Kellner H."/>
        </authorList>
    </citation>
    <scope>NUCLEOTIDE SEQUENCE [LARGE SCALE GENOMIC DNA]</scope>
    <source>
        <strain evidence="2 3">DSM 108285</strain>
    </source>
</reference>
<sequence>MSSRSYLPHSGKYDGRTPTELPAFSEESRNARLQRELPSSSINENPHSRVQSLHGVIGHALHIRPGQDGEILEEPEPESESQILTTEELMSGLNREEDIGTQREVLNSADWYEERSPRSSPTQEQYPQPRFTPRQSSPRAESPSSEFSQYQQNGYSQPRYGALGQPGTLSPPPRSSGASGSEQQRFPDRQRFQLVDGGAISDPASPIFARRAVSESDTTPNSRDSSLRGHSGGLTPPLRRSPRGESPAGSQPGTPKYATFEEMGIRGRGIAEAQAEKEGKDCIVM</sequence>
<name>A0A4V3XD25_9AGAM</name>
<organism evidence="2 3">
    <name type="scientific">Phellinidium pouzarii</name>
    <dbReference type="NCBI Taxonomy" id="167371"/>
    <lineage>
        <taxon>Eukaryota</taxon>
        <taxon>Fungi</taxon>
        <taxon>Dikarya</taxon>
        <taxon>Basidiomycota</taxon>
        <taxon>Agaricomycotina</taxon>
        <taxon>Agaricomycetes</taxon>
        <taxon>Hymenochaetales</taxon>
        <taxon>Hymenochaetaceae</taxon>
        <taxon>Phellinidium</taxon>
    </lineage>
</organism>
<dbReference type="AlphaFoldDB" id="A0A4V3XD25"/>